<dbReference type="AlphaFoldDB" id="A0A8R2R4L2"/>
<evidence type="ECO:0000256" key="5">
    <source>
        <dbReference type="PROSITE-ProRule" id="PRU00309"/>
    </source>
</evidence>
<evidence type="ECO:0000313" key="8">
    <source>
        <dbReference type="EnsemblMetazoa" id="XP_037875503.1"/>
    </source>
</evidence>
<protein>
    <recommendedName>
        <fullName evidence="7">THAP-type domain-containing protein</fullName>
    </recommendedName>
</protein>
<proteinExistence type="predicted"/>
<dbReference type="SUPFAM" id="SSF57716">
    <property type="entry name" value="Glucocorticoid receptor-like (DNA-binding domain)"/>
    <property type="match status" value="1"/>
</dbReference>
<dbReference type="GO" id="GO:0008270">
    <property type="term" value="F:zinc ion binding"/>
    <property type="evidence" value="ECO:0007669"/>
    <property type="project" value="UniProtKB-KW"/>
</dbReference>
<keyword evidence="1" id="KW-0479">Metal-binding</keyword>
<evidence type="ECO:0000256" key="3">
    <source>
        <dbReference type="ARBA" id="ARBA00022833"/>
    </source>
</evidence>
<feature type="region of interest" description="Disordered" evidence="6">
    <location>
        <begin position="145"/>
        <end position="187"/>
    </location>
</feature>
<keyword evidence="3" id="KW-0862">Zinc</keyword>
<reference evidence="9" key="1">
    <citation type="journal article" date="2008" name="Insect Biochem. Mol. Biol.">
        <title>The genome of a lepidopteran model insect, the silkworm Bombyx mori.</title>
        <authorList>
            <consortium name="International Silkworm Genome Consortium"/>
        </authorList>
    </citation>
    <scope>NUCLEOTIDE SEQUENCE [LARGE SCALE GENOMIC DNA]</scope>
    <source>
        <strain evidence="9">p50T</strain>
    </source>
</reference>
<dbReference type="RefSeq" id="XP_037875503.1">
    <property type="nucleotide sequence ID" value="XM_038019575.2"/>
</dbReference>
<organism evidence="8 9">
    <name type="scientific">Bombyx mori</name>
    <name type="common">Silk moth</name>
    <dbReference type="NCBI Taxonomy" id="7091"/>
    <lineage>
        <taxon>Eukaryota</taxon>
        <taxon>Metazoa</taxon>
        <taxon>Ecdysozoa</taxon>
        <taxon>Arthropoda</taxon>
        <taxon>Hexapoda</taxon>
        <taxon>Insecta</taxon>
        <taxon>Pterygota</taxon>
        <taxon>Neoptera</taxon>
        <taxon>Endopterygota</taxon>
        <taxon>Lepidoptera</taxon>
        <taxon>Glossata</taxon>
        <taxon>Ditrysia</taxon>
        <taxon>Bombycoidea</taxon>
        <taxon>Bombycidae</taxon>
        <taxon>Bombycinae</taxon>
        <taxon>Bombyx</taxon>
    </lineage>
</organism>
<feature type="domain" description="THAP-type" evidence="7">
    <location>
        <begin position="1"/>
        <end position="86"/>
    </location>
</feature>
<keyword evidence="2 5" id="KW-0863">Zinc-finger</keyword>
<sequence>MPIVTCEICGLRTSRVDNKKRTFMAQFPLDEDRCKQWVKITGKEDLAYVPIEKLHQLKHICGKHFRPKDFKKKRTQLRRNAVPCIEITAEPLSDEILSDFPLHLPKKAVEDQHLQFDATNPSIPQCSKDFFACIVQEHNYCKHNDTEPSTSTQKHVSTTQASATAPDNLKRKRSYSPETLNINSEKC</sequence>
<keyword evidence="4 5" id="KW-0238">DNA-binding</keyword>
<evidence type="ECO:0000256" key="2">
    <source>
        <dbReference type="ARBA" id="ARBA00022771"/>
    </source>
</evidence>
<dbReference type="SMART" id="SM00692">
    <property type="entry name" value="DM3"/>
    <property type="match status" value="1"/>
</dbReference>
<evidence type="ECO:0000313" key="9">
    <source>
        <dbReference type="Proteomes" id="UP000005204"/>
    </source>
</evidence>
<dbReference type="InterPro" id="IPR038441">
    <property type="entry name" value="THAP_Znf_sf"/>
</dbReference>
<dbReference type="Gene3D" id="6.20.210.20">
    <property type="entry name" value="THAP domain"/>
    <property type="match status" value="1"/>
</dbReference>
<dbReference type="GO" id="GO:0003677">
    <property type="term" value="F:DNA binding"/>
    <property type="evidence" value="ECO:0007669"/>
    <property type="project" value="UniProtKB-UniRule"/>
</dbReference>
<name>A0A8R2R4L2_BOMMO</name>
<dbReference type="Proteomes" id="UP000005204">
    <property type="component" value="Unassembled WGS sequence"/>
</dbReference>
<evidence type="ECO:0000259" key="7">
    <source>
        <dbReference type="PROSITE" id="PS50950"/>
    </source>
</evidence>
<dbReference type="Pfam" id="PF05485">
    <property type="entry name" value="THAP"/>
    <property type="match status" value="1"/>
</dbReference>
<dbReference type="GeneID" id="105842489"/>
<evidence type="ECO:0000256" key="1">
    <source>
        <dbReference type="ARBA" id="ARBA00022723"/>
    </source>
</evidence>
<accession>A0A8R2R4L2</accession>
<evidence type="ECO:0000256" key="6">
    <source>
        <dbReference type="SAM" id="MobiDB-lite"/>
    </source>
</evidence>
<keyword evidence="9" id="KW-1185">Reference proteome</keyword>
<dbReference type="KEGG" id="bmor:105842489"/>
<dbReference type="EnsemblMetazoa" id="XM_038019575.1">
    <property type="protein sequence ID" value="XP_037875503.1"/>
    <property type="gene ID" value="LOC105842489"/>
</dbReference>
<reference evidence="8" key="2">
    <citation type="submission" date="2022-06" db="UniProtKB">
        <authorList>
            <consortium name="EnsemblMetazoa"/>
        </authorList>
    </citation>
    <scope>IDENTIFICATION</scope>
    <source>
        <strain evidence="8">p50T (Dazao)</strain>
    </source>
</reference>
<evidence type="ECO:0000256" key="4">
    <source>
        <dbReference type="ARBA" id="ARBA00023125"/>
    </source>
</evidence>
<dbReference type="PROSITE" id="PS50950">
    <property type="entry name" value="ZF_THAP"/>
    <property type="match status" value="1"/>
</dbReference>
<dbReference type="SMART" id="SM00980">
    <property type="entry name" value="THAP"/>
    <property type="match status" value="1"/>
</dbReference>
<feature type="compositionally biased region" description="Polar residues" evidence="6">
    <location>
        <begin position="147"/>
        <end position="165"/>
    </location>
</feature>
<feature type="compositionally biased region" description="Polar residues" evidence="6">
    <location>
        <begin position="176"/>
        <end position="187"/>
    </location>
</feature>
<dbReference type="InterPro" id="IPR006612">
    <property type="entry name" value="THAP_Znf"/>
</dbReference>